<evidence type="ECO:0000313" key="3">
    <source>
        <dbReference type="EMBL" id="MBC1937849.1"/>
    </source>
</evidence>
<dbReference type="Proteomes" id="UP000535908">
    <property type="component" value="Unassembled WGS sequence"/>
</dbReference>
<keyword evidence="2 3" id="KW-0808">Transferase</keyword>
<dbReference type="EMBL" id="JAARWN010000026">
    <property type="protein sequence ID" value="MBC1937849.1"/>
    <property type="molecule type" value="Genomic_DNA"/>
</dbReference>
<evidence type="ECO:0000313" key="4">
    <source>
        <dbReference type="Proteomes" id="UP000535908"/>
    </source>
</evidence>
<evidence type="ECO:0000256" key="2">
    <source>
        <dbReference type="ARBA" id="ARBA00022679"/>
    </source>
</evidence>
<organism evidence="3 4">
    <name type="scientific">Listeria grandensis</name>
    <dbReference type="NCBI Taxonomy" id="1494963"/>
    <lineage>
        <taxon>Bacteria</taxon>
        <taxon>Bacillati</taxon>
        <taxon>Bacillota</taxon>
        <taxon>Bacilli</taxon>
        <taxon>Bacillales</taxon>
        <taxon>Listeriaceae</taxon>
        <taxon>Listeria</taxon>
    </lineage>
</organism>
<comment type="caution">
    <text evidence="3">The sequence shown here is derived from an EMBL/GenBank/DDBJ whole genome shotgun (WGS) entry which is preliminary data.</text>
</comment>
<dbReference type="CDD" id="cd06533">
    <property type="entry name" value="Glyco_transf_WecG_TagA"/>
    <property type="match status" value="1"/>
</dbReference>
<protein>
    <submittedName>
        <fullName evidence="3">WecB/TagA/CpsF family glycosyltransferase</fullName>
    </submittedName>
</protein>
<evidence type="ECO:0000256" key="1">
    <source>
        <dbReference type="ARBA" id="ARBA00022676"/>
    </source>
</evidence>
<dbReference type="RefSeq" id="WP_185527937.1">
    <property type="nucleotide sequence ID" value="NZ_JAARWN010000026.1"/>
</dbReference>
<dbReference type="PANTHER" id="PTHR34136:SF1">
    <property type="entry name" value="UDP-N-ACETYL-D-MANNOSAMINURONIC ACID TRANSFERASE"/>
    <property type="match status" value="1"/>
</dbReference>
<dbReference type="NCBIfam" id="TIGR00696">
    <property type="entry name" value="wecG_tagA_cpsF"/>
    <property type="match status" value="1"/>
</dbReference>
<dbReference type="GO" id="GO:0016758">
    <property type="term" value="F:hexosyltransferase activity"/>
    <property type="evidence" value="ECO:0007669"/>
    <property type="project" value="TreeGrafter"/>
</dbReference>
<name>A0A7X0Y7A8_9LIST</name>
<dbReference type="InterPro" id="IPR004629">
    <property type="entry name" value="WecG_TagA_CpsF"/>
</dbReference>
<reference evidence="3 4" key="1">
    <citation type="submission" date="2020-03" db="EMBL/GenBank/DDBJ databases">
        <title>Soil Listeria distribution.</title>
        <authorList>
            <person name="Liao J."/>
            <person name="Wiedmann M."/>
        </authorList>
    </citation>
    <scope>NUCLEOTIDE SEQUENCE [LARGE SCALE GENOMIC DNA]</scope>
    <source>
        <strain evidence="3 4">FSL L7-0741</strain>
    </source>
</reference>
<dbReference type="Pfam" id="PF03808">
    <property type="entry name" value="Glyco_tran_WecG"/>
    <property type="match status" value="1"/>
</dbReference>
<accession>A0A7X0Y7A8</accession>
<proteinExistence type="predicted"/>
<keyword evidence="1" id="KW-0328">Glycosyltransferase</keyword>
<dbReference type="PANTHER" id="PTHR34136">
    <property type="match status" value="1"/>
</dbReference>
<gene>
    <name evidence="3" type="ORF">HCA69_15910</name>
</gene>
<sequence length="248" mass="28460">MVARKRIHLLGSYLDPLTMEETLGRVEALVALGEPVQHVVINAGKINLMAQNPTCRQIINKSPLINADGQSIVWAARFLGYDVPERVTGIDLFEELVKKAAENGWRPYYFGATEEVVRAVVAKHQQQYPNLDIAGFRNGYFEETEAMEIAEGIRDSQADLLFVAFSSPKKEVWIHDYQPIMEVPFAMGVGGSFDVLAGKTKRAPKWMQRIGLEWFYRWVQEPRRMFKRYIIGNIAFIRQVLQEKRKRS</sequence>
<dbReference type="AlphaFoldDB" id="A0A7X0Y7A8"/>